<keyword evidence="2" id="KW-1185">Reference proteome</keyword>
<dbReference type="Pfam" id="PF02450">
    <property type="entry name" value="LCAT"/>
    <property type="match status" value="1"/>
</dbReference>
<name>A0A1G7DQ41_9RHOB</name>
<evidence type="ECO:0000313" key="2">
    <source>
        <dbReference type="Proteomes" id="UP000198994"/>
    </source>
</evidence>
<dbReference type="Gene3D" id="3.40.50.1820">
    <property type="entry name" value="alpha/beta hydrolase"/>
    <property type="match status" value="1"/>
</dbReference>
<dbReference type="Proteomes" id="UP000198994">
    <property type="component" value="Unassembled WGS sequence"/>
</dbReference>
<evidence type="ECO:0000313" key="1">
    <source>
        <dbReference type="EMBL" id="SDE53644.1"/>
    </source>
</evidence>
<dbReference type="AlphaFoldDB" id="A0A1G7DQ41"/>
<dbReference type="InterPro" id="IPR003386">
    <property type="entry name" value="LACT/PDAT_acylTrfase"/>
</dbReference>
<dbReference type="SUPFAM" id="SSF53474">
    <property type="entry name" value="alpha/beta-Hydrolases"/>
    <property type="match status" value="1"/>
</dbReference>
<gene>
    <name evidence="1" type="ORF">SAMN04488105_104362</name>
</gene>
<accession>A0A1G7DQ41</accession>
<dbReference type="InterPro" id="IPR029058">
    <property type="entry name" value="AB_hydrolase_fold"/>
</dbReference>
<protein>
    <submittedName>
        <fullName evidence="1">Lecithin:cholesterol acyltransferase</fullName>
    </submittedName>
</protein>
<dbReference type="PANTHER" id="PTHR11440">
    <property type="entry name" value="LECITHIN-CHOLESTEROL ACYLTRANSFERASE-RELATED"/>
    <property type="match status" value="1"/>
</dbReference>
<organism evidence="1 2">
    <name type="scientific">Salipiger thiooxidans</name>
    <dbReference type="NCBI Taxonomy" id="282683"/>
    <lineage>
        <taxon>Bacteria</taxon>
        <taxon>Pseudomonadati</taxon>
        <taxon>Pseudomonadota</taxon>
        <taxon>Alphaproteobacteria</taxon>
        <taxon>Rhodobacterales</taxon>
        <taxon>Roseobacteraceae</taxon>
        <taxon>Salipiger</taxon>
    </lineage>
</organism>
<dbReference type="GO" id="GO:0006629">
    <property type="term" value="P:lipid metabolic process"/>
    <property type="evidence" value="ECO:0007669"/>
    <property type="project" value="InterPro"/>
</dbReference>
<proteinExistence type="predicted"/>
<reference evidence="2" key="1">
    <citation type="submission" date="2016-10" db="EMBL/GenBank/DDBJ databases">
        <authorList>
            <person name="Varghese N."/>
            <person name="Submissions S."/>
        </authorList>
    </citation>
    <scope>NUCLEOTIDE SEQUENCE [LARGE SCALE GENOMIC DNA]</scope>
    <source>
        <strain evidence="2">DSM 10146</strain>
    </source>
</reference>
<dbReference type="STRING" id="282683.SAMN04488105_104362"/>
<keyword evidence="1" id="KW-0012">Acyltransferase</keyword>
<dbReference type="RefSeq" id="WP_207545823.1">
    <property type="nucleotide sequence ID" value="NZ_FNAV01000004.1"/>
</dbReference>
<keyword evidence="1" id="KW-0808">Transferase</keyword>
<dbReference type="GO" id="GO:0008374">
    <property type="term" value="F:O-acyltransferase activity"/>
    <property type="evidence" value="ECO:0007669"/>
    <property type="project" value="InterPro"/>
</dbReference>
<sequence length="437" mass="47586">MKTTVVFLPGIMGSELVLPDGEVVWPPKVTETVFGYKRIEKLQSPNLRVTRVIGNVSCVDFYNRIQALFKELEVRASGGMVLVEHPYDWRLDLFDLAEGLAAKLDTLESDDFVIVAHSMGGLVTRLMLETPTYRARPWFGKVRAFYALATPHNGAPLALARVLGLDSALGISGKDFKMLAENTNYPSGYQLLPAPGEDACWNTTNGADLAPYDFYDNAIATKLGMSPALVARAKAVHDAFADGEAPEHVRYFYFSGAGHKTVTRVNVDGAQARVVTTPDAGDGTVPMWSSLPRRVQKQVVVNDHAGVFRGDPFKRVFFRLFGQDAGDPREMGAEVAPTVALTLQKPIFGQGEAVEVVLASDDPFKTLAGALVFEALTEDDAVDAEVARVPVSYAGPEIATLAMSVTTQLPRGFYELRFEGSHVQADRVVFAVAQRSQ</sequence>
<dbReference type="EMBL" id="FNAV01000004">
    <property type="protein sequence ID" value="SDE53644.1"/>
    <property type="molecule type" value="Genomic_DNA"/>
</dbReference>